<reference evidence="1 2" key="1">
    <citation type="submission" date="2010-04" db="EMBL/GenBank/DDBJ databases">
        <authorList>
            <person name="Muzny D."/>
            <person name="Qin X."/>
            <person name="Deng J."/>
            <person name="Jiang H."/>
            <person name="Liu Y."/>
            <person name="Qu J."/>
            <person name="Song X.-Z."/>
            <person name="Zhang L."/>
            <person name="Thornton R."/>
            <person name="Coyle M."/>
            <person name="Francisco L."/>
            <person name="Jackson L."/>
            <person name="Javaid M."/>
            <person name="Korchina V."/>
            <person name="Kovar C."/>
            <person name="Mata R."/>
            <person name="Mathew T."/>
            <person name="Ngo R."/>
            <person name="Nguyen L."/>
            <person name="Nguyen N."/>
            <person name="Okwuonu G."/>
            <person name="Ongeri F."/>
            <person name="Pham C."/>
            <person name="Simmons D."/>
            <person name="Wilczek-Boney K."/>
            <person name="Hale W."/>
            <person name="Jakkamsetti A."/>
            <person name="Pham P."/>
            <person name="Ruth R."/>
            <person name="San Lucas F."/>
            <person name="Warren J."/>
            <person name="Zhang J."/>
            <person name="Zhao Z."/>
            <person name="Zhou C."/>
            <person name="Zhu D."/>
            <person name="Lee S."/>
            <person name="Bess C."/>
            <person name="Blankenburg K."/>
            <person name="Forbes L."/>
            <person name="Fu Q."/>
            <person name="Gubbala S."/>
            <person name="Hirani K."/>
            <person name="Jayaseelan J.C."/>
            <person name="Lara F."/>
            <person name="Munidasa M."/>
            <person name="Palculict T."/>
            <person name="Patil S."/>
            <person name="Pu L.-L."/>
            <person name="Saada N."/>
            <person name="Tang L."/>
            <person name="Weissenberger G."/>
            <person name="Zhu Y."/>
            <person name="Hemphill L."/>
            <person name="Shang Y."/>
            <person name="Youmans B."/>
            <person name="Ayvaz T."/>
            <person name="Ross M."/>
            <person name="Santibanez J."/>
            <person name="Aqrawi P."/>
            <person name="Gross S."/>
            <person name="Joshi V."/>
            <person name="Fowler G."/>
            <person name="Nazareth L."/>
            <person name="Reid J."/>
            <person name="Worley K."/>
            <person name="Petrosino J."/>
            <person name="Highlander S."/>
            <person name="Gibbs R."/>
        </authorList>
    </citation>
    <scope>NUCLEOTIDE SEQUENCE [LARGE SCALE GENOMIC DNA]</scope>
    <source>
        <strain evidence="1 2">DSM 11664</strain>
    </source>
</reference>
<sequence length="78" mass="9403">MLDYPTEVCLNGVRARIGKKRPDMPWIEEKEDPEFMNYIQTFKTDKLPKLRATLNRFPNKNQFVFHSRDEANKFLDRL</sequence>
<dbReference type="AlphaFoldDB" id="D4YVP1"/>
<name>D4YVP1_9LACO</name>
<dbReference type="RefSeq" id="WP_006352749.1">
    <property type="nucleotide sequence ID" value="NZ_ADNY01000066.1"/>
</dbReference>
<keyword evidence="2" id="KW-1185">Reference proteome</keyword>
<dbReference type="EMBL" id="ADNY01000066">
    <property type="protein sequence ID" value="EFG54837.1"/>
    <property type="molecule type" value="Genomic_DNA"/>
</dbReference>
<organism evidence="1 2">
    <name type="scientific">Lactobacillus amylolyticus DSM 11664</name>
    <dbReference type="NCBI Taxonomy" id="585524"/>
    <lineage>
        <taxon>Bacteria</taxon>
        <taxon>Bacillati</taxon>
        <taxon>Bacillota</taxon>
        <taxon>Bacilli</taxon>
        <taxon>Lactobacillales</taxon>
        <taxon>Lactobacillaceae</taxon>
        <taxon>Lactobacillus</taxon>
    </lineage>
</organism>
<gene>
    <name evidence="1" type="ORF">HMPREF0493_1602</name>
</gene>
<dbReference type="Proteomes" id="UP000004069">
    <property type="component" value="Unassembled WGS sequence"/>
</dbReference>
<accession>D4YVP1</accession>
<dbReference type="PATRIC" id="fig|585524.9.peg.616"/>
<proteinExistence type="predicted"/>
<evidence type="ECO:0000313" key="2">
    <source>
        <dbReference type="Proteomes" id="UP000004069"/>
    </source>
</evidence>
<comment type="caution">
    <text evidence="1">The sequence shown here is derived from an EMBL/GenBank/DDBJ whole genome shotgun (WGS) entry which is preliminary data.</text>
</comment>
<protein>
    <submittedName>
        <fullName evidence="1">Uncharacterized protein</fullName>
    </submittedName>
</protein>
<evidence type="ECO:0000313" key="1">
    <source>
        <dbReference type="EMBL" id="EFG54837.1"/>
    </source>
</evidence>